<sequence>QSRKSQGLRGWLAGRTLSFAICFVLTVPMCCRWHVSLHPKELPSVCDTNVRPIHRAVCACIFHVGTNKTETLYTK</sequence>
<keyword evidence="3" id="KW-1185">Reference proteome</keyword>
<evidence type="ECO:0000256" key="1">
    <source>
        <dbReference type="SAM" id="Phobius"/>
    </source>
</evidence>
<reference evidence="2 3" key="1">
    <citation type="submission" date="2013-11" db="EMBL/GenBank/DDBJ databases">
        <title>The Genome Sequence of Phytophthora parasitica P1569.</title>
        <authorList>
            <consortium name="The Broad Institute Genomics Platform"/>
            <person name="Russ C."/>
            <person name="Tyler B."/>
            <person name="Panabieres F."/>
            <person name="Shan W."/>
            <person name="Tripathy S."/>
            <person name="Grunwald N."/>
            <person name="Machado M."/>
            <person name="Johnson C.S."/>
            <person name="Arredondo F."/>
            <person name="Hong C."/>
            <person name="Coffey M."/>
            <person name="Young S.K."/>
            <person name="Zeng Q."/>
            <person name="Gargeya S."/>
            <person name="Fitzgerald M."/>
            <person name="Abouelleil A."/>
            <person name="Alvarado L."/>
            <person name="Chapman S.B."/>
            <person name="Gainer-Dewar J."/>
            <person name="Goldberg J."/>
            <person name="Griggs A."/>
            <person name="Gujja S."/>
            <person name="Hansen M."/>
            <person name="Howarth C."/>
            <person name="Imamovic A."/>
            <person name="Ireland A."/>
            <person name="Larimer J."/>
            <person name="McCowan C."/>
            <person name="Murphy C."/>
            <person name="Pearson M."/>
            <person name="Poon T.W."/>
            <person name="Priest M."/>
            <person name="Roberts A."/>
            <person name="Saif S."/>
            <person name="Shea T."/>
            <person name="Sykes S."/>
            <person name="Wortman J."/>
            <person name="Nusbaum C."/>
            <person name="Birren B."/>
        </authorList>
    </citation>
    <scope>NUCLEOTIDE SEQUENCE [LARGE SCALE GENOMIC DNA]</scope>
    <source>
        <strain evidence="2 3">P1569</strain>
    </source>
</reference>
<keyword evidence="1" id="KW-0812">Transmembrane</keyword>
<keyword evidence="1" id="KW-1133">Transmembrane helix</keyword>
<feature type="non-terminal residue" evidence="2">
    <location>
        <position position="1"/>
    </location>
</feature>
<gene>
    <name evidence="2" type="ORF">F443_19505</name>
</gene>
<name>V9E452_PHYNI</name>
<comment type="caution">
    <text evidence="2">The sequence shown here is derived from an EMBL/GenBank/DDBJ whole genome shotgun (WGS) entry which is preliminary data.</text>
</comment>
<dbReference type="Proteomes" id="UP000018721">
    <property type="component" value="Unassembled WGS sequence"/>
</dbReference>
<organism evidence="2 3">
    <name type="scientific">Phytophthora nicotianae P1569</name>
    <dbReference type="NCBI Taxonomy" id="1317065"/>
    <lineage>
        <taxon>Eukaryota</taxon>
        <taxon>Sar</taxon>
        <taxon>Stramenopiles</taxon>
        <taxon>Oomycota</taxon>
        <taxon>Peronosporomycetes</taxon>
        <taxon>Peronosporales</taxon>
        <taxon>Peronosporaceae</taxon>
        <taxon>Phytophthora</taxon>
    </lineage>
</organism>
<feature type="non-terminal residue" evidence="2">
    <location>
        <position position="75"/>
    </location>
</feature>
<protein>
    <submittedName>
        <fullName evidence="2">Uncharacterized protein</fullName>
    </submittedName>
</protein>
<dbReference type="AlphaFoldDB" id="V9E452"/>
<accession>V9E452</accession>
<dbReference type="HOGENOM" id="CLU_2678618_0_0_1"/>
<evidence type="ECO:0000313" key="2">
    <source>
        <dbReference type="EMBL" id="ETI33870.1"/>
    </source>
</evidence>
<evidence type="ECO:0000313" key="3">
    <source>
        <dbReference type="Proteomes" id="UP000018721"/>
    </source>
</evidence>
<proteinExistence type="predicted"/>
<keyword evidence="1" id="KW-0472">Membrane</keyword>
<dbReference type="EMBL" id="ANIZ01003372">
    <property type="protein sequence ID" value="ETI33870.1"/>
    <property type="molecule type" value="Genomic_DNA"/>
</dbReference>
<feature type="transmembrane region" description="Helical" evidence="1">
    <location>
        <begin position="12"/>
        <end position="35"/>
    </location>
</feature>